<protein>
    <submittedName>
        <fullName evidence="2">Uncharacterized protein</fullName>
    </submittedName>
</protein>
<dbReference type="Proteomes" id="UP000694395">
    <property type="component" value="Chromosome 21"/>
</dbReference>
<evidence type="ECO:0000313" key="2">
    <source>
        <dbReference type="Ensembl" id="ENSOMYP00000119378.1"/>
    </source>
</evidence>
<reference evidence="2" key="1">
    <citation type="submission" date="2020-07" db="EMBL/GenBank/DDBJ databases">
        <title>A long reads based de novo assembly of the rainbow trout Arlee double haploid line genome.</title>
        <authorList>
            <person name="Gao G."/>
            <person name="Palti Y."/>
        </authorList>
    </citation>
    <scope>NUCLEOTIDE SEQUENCE [LARGE SCALE GENOMIC DNA]</scope>
</reference>
<sequence length="214" mass="24173">MLSTLKHEPNVDSNDLIHMTTGIGYFNKNIFLSPSLPLLPLSLPARVAEAGQRRVLDDATRQRRLNRQLDALEKDNFQDDPLSSLPPSGPTARLPAFSEGEEPGKKKRKTRGDHFKQRFRKNFQTLLEEEVSEDDSVAADLTIPGHAHKMWMVNSSTCSCIECYNTGTALRIMTVYQRCYGENTTREVMGNATRKLQTCTQWLSTLRCDVSVVE</sequence>
<reference evidence="2" key="3">
    <citation type="submission" date="2025-09" db="UniProtKB">
        <authorList>
            <consortium name="Ensembl"/>
        </authorList>
    </citation>
    <scope>IDENTIFICATION</scope>
</reference>
<reference evidence="2" key="2">
    <citation type="submission" date="2025-08" db="UniProtKB">
        <authorList>
            <consortium name="Ensembl"/>
        </authorList>
    </citation>
    <scope>IDENTIFICATION</scope>
</reference>
<keyword evidence="3" id="KW-1185">Reference proteome</keyword>
<dbReference type="GeneTree" id="ENSGT00940000174632"/>
<feature type="region of interest" description="Disordered" evidence="1">
    <location>
        <begin position="69"/>
        <end position="113"/>
    </location>
</feature>
<organism evidence="2 3">
    <name type="scientific">Oncorhynchus mykiss</name>
    <name type="common">Rainbow trout</name>
    <name type="synonym">Salmo gairdneri</name>
    <dbReference type="NCBI Taxonomy" id="8022"/>
    <lineage>
        <taxon>Eukaryota</taxon>
        <taxon>Metazoa</taxon>
        <taxon>Chordata</taxon>
        <taxon>Craniata</taxon>
        <taxon>Vertebrata</taxon>
        <taxon>Euteleostomi</taxon>
        <taxon>Actinopterygii</taxon>
        <taxon>Neopterygii</taxon>
        <taxon>Teleostei</taxon>
        <taxon>Protacanthopterygii</taxon>
        <taxon>Salmoniformes</taxon>
        <taxon>Salmonidae</taxon>
        <taxon>Salmoninae</taxon>
        <taxon>Oncorhynchus</taxon>
    </lineage>
</organism>
<accession>A0A8K9VDK8</accession>
<evidence type="ECO:0000313" key="3">
    <source>
        <dbReference type="Proteomes" id="UP000694395"/>
    </source>
</evidence>
<evidence type="ECO:0000256" key="1">
    <source>
        <dbReference type="SAM" id="MobiDB-lite"/>
    </source>
</evidence>
<name>A0A8K9VDK8_ONCMY</name>
<dbReference type="Ensembl" id="ENSOMYT00000116124.1">
    <property type="protein sequence ID" value="ENSOMYP00000119378.1"/>
    <property type="gene ID" value="ENSOMYG00000029848.2"/>
</dbReference>
<dbReference type="AlphaFoldDB" id="A0A8K9VDK8"/>
<proteinExistence type="predicted"/>